<feature type="binding site" evidence="6">
    <location>
        <position position="7"/>
    </location>
    <ligand>
        <name>Mg(2+)</name>
        <dbReference type="ChEBI" id="CHEBI:18420"/>
        <label>1</label>
    </ligand>
</feature>
<dbReference type="NCBIfam" id="NF008733">
    <property type="entry name" value="PRK11756.1"/>
    <property type="match status" value="1"/>
</dbReference>
<dbReference type="RefSeq" id="WP_253966281.1">
    <property type="nucleotide sequence ID" value="NZ_JAMFTH010000001.1"/>
</dbReference>
<dbReference type="EC" id="3.1.11.2" evidence="9"/>
<dbReference type="InterPro" id="IPR004808">
    <property type="entry name" value="AP_endonuc_1"/>
</dbReference>
<dbReference type="NCBIfam" id="TIGR00633">
    <property type="entry name" value="xth"/>
    <property type="match status" value="1"/>
</dbReference>
<evidence type="ECO:0000259" key="8">
    <source>
        <dbReference type="Pfam" id="PF03372"/>
    </source>
</evidence>
<comment type="cofactor">
    <cofactor evidence="6">
        <name>Mg(2+)</name>
        <dbReference type="ChEBI" id="CHEBI:18420"/>
    </cofactor>
    <cofactor evidence="6">
        <name>Mn(2+)</name>
        <dbReference type="ChEBI" id="CHEBI:29035"/>
    </cofactor>
    <text evidence="6">Probably binds two magnesium or manganese ions per subunit.</text>
</comment>
<protein>
    <submittedName>
        <fullName evidence="9">Exodeoxyribonuclease III</fullName>
        <ecNumber evidence="9">3.1.11.2</ecNumber>
    </submittedName>
</protein>
<keyword evidence="6" id="KW-0464">Manganese</keyword>
<keyword evidence="4 6" id="KW-0460">Magnesium</keyword>
<feature type="site" description="Interaction with DNA substrate" evidence="7">
    <location>
        <position position="262"/>
    </location>
</feature>
<proteinExistence type="inferred from homology"/>
<dbReference type="EMBL" id="JAMFTH010000001">
    <property type="protein sequence ID" value="MCP8897986.1"/>
    <property type="molecule type" value="Genomic_DNA"/>
</dbReference>
<dbReference type="NCBIfam" id="TIGR00195">
    <property type="entry name" value="exoDNase_III"/>
    <property type="match status" value="1"/>
</dbReference>
<evidence type="ECO:0000256" key="4">
    <source>
        <dbReference type="ARBA" id="ARBA00022842"/>
    </source>
</evidence>
<dbReference type="PROSITE" id="PS00726">
    <property type="entry name" value="AP_NUCLEASE_F1_1"/>
    <property type="match status" value="1"/>
</dbReference>
<dbReference type="GO" id="GO:0008311">
    <property type="term" value="F:double-stranded DNA 3'-5' DNA exonuclease activity"/>
    <property type="evidence" value="ECO:0007669"/>
    <property type="project" value="UniProtKB-EC"/>
</dbReference>
<evidence type="ECO:0000256" key="7">
    <source>
        <dbReference type="PIRSR" id="PIRSR604808-3"/>
    </source>
</evidence>
<feature type="binding site" evidence="6">
    <location>
        <position position="154"/>
    </location>
    <ligand>
        <name>Mg(2+)</name>
        <dbReference type="ChEBI" id="CHEBI:18420"/>
        <label>1</label>
    </ligand>
</feature>
<feature type="active site" description="Proton donor/acceptor" evidence="5">
    <location>
        <position position="152"/>
    </location>
</feature>
<accession>A0A9X2KRL7</accession>
<feature type="site" description="Transition state stabilizer" evidence="7">
    <location>
        <position position="154"/>
    </location>
</feature>
<dbReference type="GO" id="GO:0004519">
    <property type="term" value="F:endonuclease activity"/>
    <property type="evidence" value="ECO:0007669"/>
    <property type="project" value="InterPro"/>
</dbReference>
<sequence length="271" mass="31371">MKVVCFNINSIRSRLHQLQAIIDKYQPDFIGLQETKVHDDQFPQEAVEAMGYHVAFHGQKTHYGVALMSKHPFKETIKGFPGDTEESQKRFIGGVFDVPGVGDLHVYNGYFPQGESRDHPLKFPAKEKYYADLNRLLSEEHSADKPLILMGDMNISHRDIDIGIGEDNRKRWLRTGKCSFLPEEREWLDQLLAWGLTDTYRTIHPNNDETFSWFDYRSRGFEREPRRGLRIDLILASKALAPQCVDAGIDYELRGMEKPSDHCPIWSEFKV</sequence>
<dbReference type="CDD" id="cd09086">
    <property type="entry name" value="ExoIII-like_AP-endo"/>
    <property type="match status" value="1"/>
</dbReference>
<evidence type="ECO:0000256" key="6">
    <source>
        <dbReference type="PIRSR" id="PIRSR604808-2"/>
    </source>
</evidence>
<feature type="site" description="Important for catalytic activity" evidence="7">
    <location>
        <position position="232"/>
    </location>
</feature>
<dbReference type="InterPro" id="IPR005135">
    <property type="entry name" value="Endo/exonuclease/phosphatase"/>
</dbReference>
<keyword evidence="3 9" id="KW-0378">Hydrolase</keyword>
<reference evidence="9" key="2">
    <citation type="submission" date="2023-01" db="EMBL/GenBank/DDBJ databases">
        <title>Gilvimarinus xylanilyticus HB14 isolated from Caulerpa lentillifera aquaculture base in Hainan, China.</title>
        <authorList>
            <person name="Zhang Y.-J."/>
        </authorList>
    </citation>
    <scope>NUCLEOTIDE SEQUENCE</scope>
    <source>
        <strain evidence="9">HB14</strain>
    </source>
</reference>
<feature type="domain" description="Endonuclease/exonuclease/phosphatase" evidence="8">
    <location>
        <begin position="6"/>
        <end position="262"/>
    </location>
</feature>
<feature type="binding site" evidence="6">
    <location>
        <position position="152"/>
    </location>
    <ligand>
        <name>Mg(2+)</name>
        <dbReference type="ChEBI" id="CHEBI:18420"/>
        <label>1</label>
    </ligand>
</feature>
<dbReference type="InterPro" id="IPR036691">
    <property type="entry name" value="Endo/exonu/phosph_ase_sf"/>
</dbReference>
<dbReference type="AlphaFoldDB" id="A0A9X2KRL7"/>
<evidence type="ECO:0000256" key="5">
    <source>
        <dbReference type="PIRSR" id="PIRSR604808-1"/>
    </source>
</evidence>
<organism evidence="9 10">
    <name type="scientific">Gilvimarinus xylanilyticus</name>
    <dbReference type="NCBI Taxonomy" id="2944139"/>
    <lineage>
        <taxon>Bacteria</taxon>
        <taxon>Pseudomonadati</taxon>
        <taxon>Pseudomonadota</taxon>
        <taxon>Gammaproteobacteria</taxon>
        <taxon>Cellvibrionales</taxon>
        <taxon>Cellvibrionaceae</taxon>
        <taxon>Gilvimarinus</taxon>
    </lineage>
</organism>
<comment type="caution">
    <text evidence="9">The sequence shown here is derived from an EMBL/GenBank/DDBJ whole genome shotgun (WGS) entry which is preliminary data.</text>
</comment>
<evidence type="ECO:0000313" key="10">
    <source>
        <dbReference type="Proteomes" id="UP001139319"/>
    </source>
</evidence>
<dbReference type="InterPro" id="IPR037493">
    <property type="entry name" value="ExoIII-like"/>
</dbReference>
<dbReference type="Pfam" id="PF03372">
    <property type="entry name" value="Exo_endo_phos"/>
    <property type="match status" value="1"/>
</dbReference>
<feature type="binding site" evidence="6">
    <location>
        <position position="261"/>
    </location>
    <ligand>
        <name>Mg(2+)</name>
        <dbReference type="ChEBI" id="CHEBI:18420"/>
        <label>1</label>
    </ligand>
</feature>
<dbReference type="PROSITE" id="PS51435">
    <property type="entry name" value="AP_NUCLEASE_F1_4"/>
    <property type="match status" value="1"/>
</dbReference>
<feature type="binding site" evidence="6">
    <location>
        <position position="262"/>
    </location>
    <ligand>
        <name>Mg(2+)</name>
        <dbReference type="ChEBI" id="CHEBI:18420"/>
        <label>1</label>
    </ligand>
</feature>
<keyword evidence="10" id="KW-1185">Reference proteome</keyword>
<feature type="binding site" evidence="6">
    <location>
        <position position="34"/>
    </location>
    <ligand>
        <name>Mg(2+)</name>
        <dbReference type="ChEBI" id="CHEBI:18420"/>
        <label>1</label>
    </ligand>
</feature>
<dbReference type="PANTHER" id="PTHR43250:SF2">
    <property type="entry name" value="EXODEOXYRIBONUCLEASE III"/>
    <property type="match status" value="1"/>
</dbReference>
<reference evidence="9" key="1">
    <citation type="submission" date="2022-05" db="EMBL/GenBank/DDBJ databases">
        <authorList>
            <person name="Sun H.-N."/>
        </authorList>
    </citation>
    <scope>NUCLEOTIDE SEQUENCE</scope>
    <source>
        <strain evidence="9">HB14</strain>
    </source>
</reference>
<evidence type="ECO:0000256" key="2">
    <source>
        <dbReference type="ARBA" id="ARBA00022723"/>
    </source>
</evidence>
<dbReference type="Proteomes" id="UP001139319">
    <property type="component" value="Unassembled WGS sequence"/>
</dbReference>
<name>A0A9X2KRL7_9GAMM</name>
<dbReference type="InterPro" id="IPR020847">
    <property type="entry name" value="AP_endonuclease_F1_BS"/>
</dbReference>
<gene>
    <name evidence="9" type="primary">xthA</name>
    <name evidence="9" type="ORF">M6D89_01585</name>
</gene>
<feature type="active site" description="Proton acceptor" evidence="5">
    <location>
        <position position="262"/>
    </location>
</feature>
<feature type="active site" evidence="5">
    <location>
        <position position="110"/>
    </location>
</feature>
<keyword evidence="2 6" id="KW-0479">Metal-binding</keyword>
<dbReference type="SUPFAM" id="SSF56219">
    <property type="entry name" value="DNase I-like"/>
    <property type="match status" value="1"/>
</dbReference>
<dbReference type="Gene3D" id="3.60.10.10">
    <property type="entry name" value="Endonuclease/exonuclease/phosphatase"/>
    <property type="match status" value="1"/>
</dbReference>
<evidence type="ECO:0000256" key="1">
    <source>
        <dbReference type="ARBA" id="ARBA00007092"/>
    </source>
</evidence>
<dbReference type="GO" id="GO:0046872">
    <property type="term" value="F:metal ion binding"/>
    <property type="evidence" value="ECO:0007669"/>
    <property type="project" value="UniProtKB-KW"/>
</dbReference>
<dbReference type="GO" id="GO:0006281">
    <property type="term" value="P:DNA repair"/>
    <property type="evidence" value="ECO:0007669"/>
    <property type="project" value="InterPro"/>
</dbReference>
<dbReference type="GO" id="GO:0003677">
    <property type="term" value="F:DNA binding"/>
    <property type="evidence" value="ECO:0007669"/>
    <property type="project" value="InterPro"/>
</dbReference>
<dbReference type="PANTHER" id="PTHR43250">
    <property type="entry name" value="EXODEOXYRIBONUCLEASE III"/>
    <property type="match status" value="1"/>
</dbReference>
<evidence type="ECO:0000313" key="9">
    <source>
        <dbReference type="EMBL" id="MCP8897986.1"/>
    </source>
</evidence>
<comment type="similarity">
    <text evidence="1">Belongs to the DNA repair enzymes AP/ExoA family.</text>
</comment>
<evidence type="ECO:0000256" key="3">
    <source>
        <dbReference type="ARBA" id="ARBA00022801"/>
    </source>
</evidence>